<dbReference type="Pfam" id="PF09438">
    <property type="entry name" value="DUF2017"/>
    <property type="match status" value="1"/>
</dbReference>
<accession>A0A6J7LD76</accession>
<dbReference type="InterPro" id="IPR018561">
    <property type="entry name" value="AosR"/>
</dbReference>
<dbReference type="AlphaFoldDB" id="A0A6J7LD76"/>
<name>A0A6J7LD76_9ZZZZ</name>
<reference evidence="1" key="1">
    <citation type="submission" date="2020-05" db="EMBL/GenBank/DDBJ databases">
        <authorList>
            <person name="Chiriac C."/>
            <person name="Salcher M."/>
            <person name="Ghai R."/>
            <person name="Kavagutti S V."/>
        </authorList>
    </citation>
    <scope>NUCLEOTIDE SEQUENCE</scope>
</reference>
<evidence type="ECO:0000313" key="1">
    <source>
        <dbReference type="EMBL" id="CAB4965002.1"/>
    </source>
</evidence>
<proteinExistence type="predicted"/>
<sequence>MRHGFTRDRRGVLWLRVEPVGVVVLNDLAQQLRDLVAPSVPDPSVEVDPLAALVGIEAHTPVSDDPAVQRLFPAAYRDDDDASADFRRFTERSLREGKLHRAEVVLGGLARLGAGEGRLSLTAEEAQAWLGTLNDLRLVLASRLGVDDDEGQWRERVASIPESQHLAMLYDWLTWLQDSLLEALTR</sequence>
<gene>
    <name evidence="1" type="ORF">UFOPK3773_02331</name>
</gene>
<organism evidence="1">
    <name type="scientific">freshwater metagenome</name>
    <dbReference type="NCBI Taxonomy" id="449393"/>
    <lineage>
        <taxon>unclassified sequences</taxon>
        <taxon>metagenomes</taxon>
        <taxon>ecological metagenomes</taxon>
    </lineage>
</organism>
<protein>
    <submittedName>
        <fullName evidence="1">Unannotated protein</fullName>
    </submittedName>
</protein>
<dbReference type="EMBL" id="CAFBNF010000390">
    <property type="protein sequence ID" value="CAB4965002.1"/>
    <property type="molecule type" value="Genomic_DNA"/>
</dbReference>